<reference evidence="4" key="1">
    <citation type="submission" date="2025-08" db="UniProtKB">
        <authorList>
            <consortium name="RefSeq"/>
        </authorList>
    </citation>
    <scope>IDENTIFICATION</scope>
    <source>
        <strain evidence="4">14028-0561.14</strain>
        <tissue evidence="4">Whole fly</tissue>
    </source>
</reference>
<accession>A0A6P4J764</accession>
<dbReference type="Pfam" id="PF21603">
    <property type="entry name" value="Bdbt-like_TPR"/>
    <property type="match status" value="1"/>
</dbReference>
<evidence type="ECO:0000313" key="3">
    <source>
        <dbReference type="Proteomes" id="UP001652661"/>
    </source>
</evidence>
<dbReference type="Pfam" id="PF18023">
    <property type="entry name" value="FKBP_N_2"/>
    <property type="match status" value="1"/>
</dbReference>
<dbReference type="PANTHER" id="PTHR46512">
    <property type="entry name" value="PEPTIDYLPROLYL ISOMERASE"/>
    <property type="match status" value="1"/>
</dbReference>
<protein>
    <submittedName>
        <fullName evidence="4">Protein Bride of doubletime</fullName>
    </submittedName>
</protein>
<feature type="domain" description="Bride of doubletime-like TPR" evidence="2">
    <location>
        <begin position="128"/>
        <end position="211"/>
    </location>
</feature>
<sequence>MDWYVGTEWEDKGRGLTKKVLAFQLSDMEKPTACSTLQFSVNKKCANLGERPSKYLASDETTAYPQQHSLEMGRAVYPVDCYVEILLQQFLPGETAACSILTKNGVRIEFEMRLDKIVKNTQVEKLDAAGMYDLALRLKESGVATFKSYPKFAFDYFARAAKLLITYKPFDKLTKRENGINGSTVEELFIQIQTNLAACLLLEKRYEHVIYHTQFVETAESPSEKSIYRRALAFYHLKEFAKAQATIERVPNYEEKREFSKLRDNIAASWKDSNTHYKEVVQRMFS</sequence>
<dbReference type="RefSeq" id="XP_017036745.1">
    <property type="nucleotide sequence ID" value="XM_017181256.2"/>
</dbReference>
<dbReference type="OrthoDB" id="433738at2759"/>
<dbReference type="InterPro" id="IPR048919">
    <property type="entry name" value="Bdbt-like_TPR"/>
</dbReference>
<dbReference type="InterPro" id="IPR040478">
    <property type="entry name" value="FKBP_N_2"/>
</dbReference>
<evidence type="ECO:0000259" key="1">
    <source>
        <dbReference type="Pfam" id="PF18023"/>
    </source>
</evidence>
<feature type="domain" description="BDBT FKBP like N-terminal" evidence="1">
    <location>
        <begin position="9"/>
        <end position="117"/>
    </location>
</feature>
<dbReference type="PANTHER" id="PTHR46512:SF10">
    <property type="entry name" value="FK506-BINDING PROTEIN-LIKE"/>
    <property type="match status" value="1"/>
</dbReference>
<dbReference type="Proteomes" id="UP001652661">
    <property type="component" value="Chromosome 3R"/>
</dbReference>
<dbReference type="InterPro" id="IPR050754">
    <property type="entry name" value="FKBP4/5/8-like"/>
</dbReference>
<name>A0A6P4J764_DROKI</name>
<evidence type="ECO:0000259" key="2">
    <source>
        <dbReference type="Pfam" id="PF21603"/>
    </source>
</evidence>
<dbReference type="Gene3D" id="2.40.30.320">
    <property type="match status" value="1"/>
</dbReference>
<organism evidence="3 4">
    <name type="scientific">Drosophila kikkawai</name>
    <name type="common">Fruit fly</name>
    <dbReference type="NCBI Taxonomy" id="30033"/>
    <lineage>
        <taxon>Eukaryota</taxon>
        <taxon>Metazoa</taxon>
        <taxon>Ecdysozoa</taxon>
        <taxon>Arthropoda</taxon>
        <taxon>Hexapoda</taxon>
        <taxon>Insecta</taxon>
        <taxon>Pterygota</taxon>
        <taxon>Neoptera</taxon>
        <taxon>Endopterygota</taxon>
        <taxon>Diptera</taxon>
        <taxon>Brachycera</taxon>
        <taxon>Muscomorpha</taxon>
        <taxon>Ephydroidea</taxon>
        <taxon>Drosophilidae</taxon>
        <taxon>Drosophila</taxon>
        <taxon>Sophophora</taxon>
    </lineage>
</organism>
<proteinExistence type="predicted"/>
<keyword evidence="3" id="KW-1185">Reference proteome</keyword>
<dbReference type="Gene3D" id="1.20.58.80">
    <property type="entry name" value="Phosphotransferase system, lactose/cellobiose-type IIA subunit"/>
    <property type="match status" value="1"/>
</dbReference>
<dbReference type="AlphaFoldDB" id="A0A6P4J764"/>
<evidence type="ECO:0000313" key="4">
    <source>
        <dbReference type="RefSeq" id="XP_017036745.1"/>
    </source>
</evidence>
<dbReference type="InterPro" id="IPR011990">
    <property type="entry name" value="TPR-like_helical_dom_sf"/>
</dbReference>
<dbReference type="SUPFAM" id="SSF48452">
    <property type="entry name" value="TPR-like"/>
    <property type="match status" value="1"/>
</dbReference>
<dbReference type="OMA" id="WYVGTEW"/>
<gene>
    <name evidence="4" type="primary">Bdbt</name>
</gene>